<dbReference type="AlphaFoldDB" id="A0A512BCR6"/>
<feature type="transmembrane region" description="Helical" evidence="1">
    <location>
        <begin position="230"/>
        <end position="247"/>
    </location>
</feature>
<keyword evidence="3" id="KW-1185">Reference proteome</keyword>
<evidence type="ECO:0000256" key="1">
    <source>
        <dbReference type="SAM" id="Phobius"/>
    </source>
</evidence>
<reference evidence="2 3" key="1">
    <citation type="submission" date="2019-07" db="EMBL/GenBank/DDBJ databases">
        <title>Whole genome shotgun sequence of Segetibacter aerophilus NBRC 106135.</title>
        <authorList>
            <person name="Hosoyama A."/>
            <person name="Uohara A."/>
            <person name="Ohji S."/>
            <person name="Ichikawa N."/>
        </authorList>
    </citation>
    <scope>NUCLEOTIDE SEQUENCE [LARGE SCALE GENOMIC DNA]</scope>
    <source>
        <strain evidence="2 3">NBRC 106135</strain>
    </source>
</reference>
<protein>
    <submittedName>
        <fullName evidence="2">Uncharacterized protein</fullName>
    </submittedName>
</protein>
<gene>
    <name evidence="2" type="ORF">SAE01_22470</name>
</gene>
<dbReference type="OrthoDB" id="116741at2"/>
<dbReference type="RefSeq" id="WP_147203862.1">
    <property type="nucleotide sequence ID" value="NZ_BJYT01000007.1"/>
</dbReference>
<keyword evidence="1" id="KW-0812">Transmembrane</keyword>
<feature type="transmembrane region" description="Helical" evidence="1">
    <location>
        <begin position="200"/>
        <end position="218"/>
    </location>
</feature>
<comment type="caution">
    <text evidence="2">The sequence shown here is derived from an EMBL/GenBank/DDBJ whole genome shotgun (WGS) entry which is preliminary data.</text>
</comment>
<accession>A0A512BCR6</accession>
<dbReference type="Proteomes" id="UP000321513">
    <property type="component" value="Unassembled WGS sequence"/>
</dbReference>
<evidence type="ECO:0000313" key="3">
    <source>
        <dbReference type="Proteomes" id="UP000321513"/>
    </source>
</evidence>
<name>A0A512BCR6_9BACT</name>
<sequence>MPVVSQQPLAIITPVDPAKLERLRNLLDGIQNPDIEKNSLVPFPSIKSIHFVRFVLIECDTEKYPIQLALSFDFDGQKRSFLSEFLKEAKDGLNEIYKCCIGYNGDLQQYWNHYLVKVNAFYNGHRGIGAEQVRQEEKLRRAITNYVDAAYLNGTINSQSAKEIKERIAAFIADDASFKWAVIDKSLSPVQKLIFQQKSLVASMAGLIVILILLGFSFTKIFKFLRIPPTLGYLGLFACLAAVVFAVKRKLNKLEKEDVVDTVTPTTRHVKVLMQAENFQVQNQLTHLVEIKPGVFRLLLLKFVLATINFAAKTVFNKGELGTIPSIHFARWMIIDNNRRLLFFSNFDGSWENYLGDFVDKAAIGLTAVWSNTKGFPKTRNLINEGASDEQTFKEWARRLQISTQVWYSAYKTLSVENINNNSLIRSGLFREMDESSSQAWLDRIFYYKK</sequence>
<dbReference type="EMBL" id="BJYT01000007">
    <property type="protein sequence ID" value="GEO09751.1"/>
    <property type="molecule type" value="Genomic_DNA"/>
</dbReference>
<keyword evidence="1" id="KW-1133">Transmembrane helix</keyword>
<evidence type="ECO:0000313" key="2">
    <source>
        <dbReference type="EMBL" id="GEO09751.1"/>
    </source>
</evidence>
<proteinExistence type="predicted"/>
<organism evidence="2 3">
    <name type="scientific">Segetibacter aerophilus</name>
    <dbReference type="NCBI Taxonomy" id="670293"/>
    <lineage>
        <taxon>Bacteria</taxon>
        <taxon>Pseudomonadati</taxon>
        <taxon>Bacteroidota</taxon>
        <taxon>Chitinophagia</taxon>
        <taxon>Chitinophagales</taxon>
        <taxon>Chitinophagaceae</taxon>
        <taxon>Segetibacter</taxon>
    </lineage>
</organism>
<keyword evidence="1" id="KW-0472">Membrane</keyword>